<organism evidence="1 2">
    <name type="scientific">Scyliorhinus torazame</name>
    <name type="common">Cloudy catshark</name>
    <name type="synonym">Catulus torazame</name>
    <dbReference type="NCBI Taxonomy" id="75743"/>
    <lineage>
        <taxon>Eukaryota</taxon>
        <taxon>Metazoa</taxon>
        <taxon>Chordata</taxon>
        <taxon>Craniata</taxon>
        <taxon>Vertebrata</taxon>
        <taxon>Chondrichthyes</taxon>
        <taxon>Elasmobranchii</taxon>
        <taxon>Galeomorphii</taxon>
        <taxon>Galeoidea</taxon>
        <taxon>Carcharhiniformes</taxon>
        <taxon>Scyliorhinidae</taxon>
        <taxon>Scyliorhinus</taxon>
    </lineage>
</organism>
<feature type="non-terminal residue" evidence="1">
    <location>
        <position position="1"/>
    </location>
</feature>
<dbReference type="EMBL" id="BFAA01174199">
    <property type="protein sequence ID" value="GCB85558.1"/>
    <property type="molecule type" value="Genomic_DNA"/>
</dbReference>
<gene>
    <name evidence="1" type="ORF">scyTo_0026235</name>
</gene>
<dbReference type="OrthoDB" id="7976202at2759"/>
<protein>
    <submittedName>
        <fullName evidence="1">Uncharacterized protein</fullName>
    </submittedName>
</protein>
<evidence type="ECO:0000313" key="1">
    <source>
        <dbReference type="EMBL" id="GCB85558.1"/>
    </source>
</evidence>
<evidence type="ECO:0000313" key="2">
    <source>
        <dbReference type="Proteomes" id="UP000288216"/>
    </source>
</evidence>
<dbReference type="AlphaFoldDB" id="A0A401QJQ9"/>
<accession>A0A401QJQ9</accession>
<proteinExistence type="predicted"/>
<keyword evidence="2" id="KW-1185">Reference proteome</keyword>
<dbReference type="Proteomes" id="UP000288216">
    <property type="component" value="Unassembled WGS sequence"/>
</dbReference>
<dbReference type="STRING" id="75743.A0A401QJQ9"/>
<reference evidence="1 2" key="1">
    <citation type="journal article" date="2018" name="Nat. Ecol. Evol.">
        <title>Shark genomes provide insights into elasmobranch evolution and the origin of vertebrates.</title>
        <authorList>
            <person name="Hara Y"/>
            <person name="Yamaguchi K"/>
            <person name="Onimaru K"/>
            <person name="Kadota M"/>
            <person name="Koyanagi M"/>
            <person name="Keeley SD"/>
            <person name="Tatsumi K"/>
            <person name="Tanaka K"/>
            <person name="Motone F"/>
            <person name="Kageyama Y"/>
            <person name="Nozu R"/>
            <person name="Adachi N"/>
            <person name="Nishimura O"/>
            <person name="Nakagawa R"/>
            <person name="Tanegashima C"/>
            <person name="Kiyatake I"/>
            <person name="Matsumoto R"/>
            <person name="Murakumo K"/>
            <person name="Nishida K"/>
            <person name="Terakita A"/>
            <person name="Kuratani S"/>
            <person name="Sato K"/>
            <person name="Hyodo S Kuraku.S."/>
        </authorList>
    </citation>
    <scope>NUCLEOTIDE SEQUENCE [LARGE SCALE GENOMIC DNA]</scope>
</reference>
<comment type="caution">
    <text evidence="1">The sequence shown here is derived from an EMBL/GenBank/DDBJ whole genome shotgun (WGS) entry which is preliminary data.</text>
</comment>
<name>A0A401QJQ9_SCYTO</name>
<sequence>YFKQIVKSARTNAAAGSQEENDDFLGCLDIPLSVSLTDRTEDWNRLPEQCTMQSWFISRHALS</sequence>